<organism evidence="3 4">
    <name type="scientific">Methylomarinum roseum</name>
    <dbReference type="NCBI Taxonomy" id="3067653"/>
    <lineage>
        <taxon>Bacteria</taxon>
        <taxon>Pseudomonadati</taxon>
        <taxon>Pseudomonadota</taxon>
        <taxon>Gammaproteobacteria</taxon>
        <taxon>Methylococcales</taxon>
        <taxon>Methylococcaceae</taxon>
        <taxon>Methylomarinum</taxon>
    </lineage>
</organism>
<dbReference type="SUPFAM" id="SSF49879">
    <property type="entry name" value="SMAD/FHA domain"/>
    <property type="match status" value="1"/>
</dbReference>
<dbReference type="CDD" id="cd00060">
    <property type="entry name" value="FHA"/>
    <property type="match status" value="1"/>
</dbReference>
<evidence type="ECO:0000259" key="2">
    <source>
        <dbReference type="PROSITE" id="PS50006"/>
    </source>
</evidence>
<dbReference type="PROSITE" id="PS50006">
    <property type="entry name" value="FHA_DOMAIN"/>
    <property type="match status" value="1"/>
</dbReference>
<reference evidence="3 4" key="1">
    <citation type="journal article" date="2024" name="Microbiology">
        <title>Methylomarinum rosea sp. nov., a novel halophilic methanotrophic bacterium from the hypersaline Lake Elton.</title>
        <authorList>
            <person name="Suleimanov R.Z."/>
            <person name="Oshkin I.Y."/>
            <person name="Danilova O.V."/>
            <person name="Suzina N.E."/>
            <person name="Dedysh S.N."/>
        </authorList>
    </citation>
    <scope>NUCLEOTIDE SEQUENCE [LARGE SCALE GENOMIC DNA]</scope>
    <source>
        <strain evidence="3 4">Ch1-1</strain>
    </source>
</reference>
<dbReference type="Proteomes" id="UP001225378">
    <property type="component" value="Chromosome"/>
</dbReference>
<dbReference type="EMBL" id="CP157743">
    <property type="protein sequence ID" value="XBS19926.1"/>
    <property type="molecule type" value="Genomic_DNA"/>
</dbReference>
<gene>
    <name evidence="3" type="primary">tagH</name>
    <name evidence="3" type="ORF">Q9L42_016430</name>
</gene>
<sequence length="463" mass="50947">MPVSLKIVAFKGQPYENGEAVIIDREGGTIGRQDSCDLFLPDTEKIISRHHAKIGFENDAFMLSDTSLGGTFIDENPAPIKQTSIKLVDGMILGIGEYQIQVSLLPDSAGADEGGGAGPFAEPDTSPFAEDDDLLNLSAEAEPSAEMPAESPFAEQMENPFLSEQQDDFSPDYEKHDQFSSLHDSYIAPEPTGEKHANDEIPEDFNFEELFNLEPQSSNNQPAAPAIEPQQQDNALLDQQAPPIADESLRPAEPELVKPSPAPSVSGAAEGAAPNLYQAFLAGAGLDQADIRPAQQDDKMRRIGSMFRQFVESTVAVLRSRAEFKSLFRVTVTTIKKADNNPLKFSVTTDEALQHLLNDGKGGFMDSVDAIDEGFQDMLNHQMAMQAGIQASLSEILRQFEPDRIEKQYEEGLVLNKKAKCWEKYCDVYAQLAEQAVEDFYGDAFAEAYEQQMKQIRAVNPKK</sequence>
<dbReference type="SMART" id="SM00240">
    <property type="entry name" value="FHA"/>
    <property type="match status" value="1"/>
</dbReference>
<evidence type="ECO:0000313" key="3">
    <source>
        <dbReference type="EMBL" id="XBS19926.1"/>
    </source>
</evidence>
<accession>A0AAU7NTI6</accession>
<dbReference type="KEGG" id="mech:Q9L42_016430"/>
<dbReference type="InterPro" id="IPR000253">
    <property type="entry name" value="FHA_dom"/>
</dbReference>
<dbReference type="InterPro" id="IPR017735">
    <property type="entry name" value="T6SS_FHA"/>
</dbReference>
<feature type="domain" description="FHA" evidence="2">
    <location>
        <begin position="28"/>
        <end position="78"/>
    </location>
</feature>
<dbReference type="Pfam" id="PF20232">
    <property type="entry name" value="T6SS_FHA_C"/>
    <property type="match status" value="1"/>
</dbReference>
<dbReference type="RefSeq" id="WP_349431428.1">
    <property type="nucleotide sequence ID" value="NZ_CP157743.1"/>
</dbReference>
<keyword evidence="4" id="KW-1185">Reference proteome</keyword>
<dbReference type="Pfam" id="PF00498">
    <property type="entry name" value="FHA"/>
    <property type="match status" value="1"/>
</dbReference>
<name>A0AAU7NTI6_9GAMM</name>
<dbReference type="AlphaFoldDB" id="A0AAU7NTI6"/>
<proteinExistence type="predicted"/>
<evidence type="ECO:0000256" key="1">
    <source>
        <dbReference type="SAM" id="MobiDB-lite"/>
    </source>
</evidence>
<evidence type="ECO:0000313" key="4">
    <source>
        <dbReference type="Proteomes" id="UP001225378"/>
    </source>
</evidence>
<dbReference type="Gene3D" id="2.60.200.20">
    <property type="match status" value="1"/>
</dbReference>
<dbReference type="InterPro" id="IPR046883">
    <property type="entry name" value="T6SS_FHA_C"/>
</dbReference>
<feature type="region of interest" description="Disordered" evidence="1">
    <location>
        <begin position="109"/>
        <end position="131"/>
    </location>
</feature>
<dbReference type="InterPro" id="IPR008984">
    <property type="entry name" value="SMAD_FHA_dom_sf"/>
</dbReference>
<protein>
    <submittedName>
        <fullName evidence="3">Type VI secretion system-associated FHA domain protein TagH</fullName>
    </submittedName>
</protein>
<dbReference type="NCBIfam" id="TIGR03354">
    <property type="entry name" value="VI_FHA"/>
    <property type="match status" value="1"/>
</dbReference>